<dbReference type="STRING" id="340177.Cag_0972"/>
<evidence type="ECO:0000259" key="3">
    <source>
        <dbReference type="Pfam" id="PF25973"/>
    </source>
</evidence>
<feature type="coiled-coil region" evidence="2">
    <location>
        <begin position="140"/>
        <end position="167"/>
    </location>
</feature>
<dbReference type="PANTHER" id="PTHR30469">
    <property type="entry name" value="MULTIDRUG RESISTANCE PROTEIN MDTA"/>
    <property type="match status" value="1"/>
</dbReference>
<organism evidence="4">
    <name type="scientific">Chlorobium chlorochromatii (strain CaD3)</name>
    <dbReference type="NCBI Taxonomy" id="340177"/>
    <lineage>
        <taxon>Bacteria</taxon>
        <taxon>Pseudomonadati</taxon>
        <taxon>Chlorobiota</taxon>
        <taxon>Chlorobiia</taxon>
        <taxon>Chlorobiales</taxon>
        <taxon>Chlorobiaceae</taxon>
        <taxon>Chlorobium/Pelodictyon group</taxon>
        <taxon>Chlorobium</taxon>
    </lineage>
</organism>
<reference evidence="4" key="1">
    <citation type="submission" date="2005-08" db="EMBL/GenBank/DDBJ databases">
        <title>Complete sequence of Chlorobium chlorochromatii CaD3.</title>
        <authorList>
            <person name="Copeland A."/>
            <person name="Lucas S."/>
            <person name="Lapidus A."/>
            <person name="Barry K."/>
            <person name="Detter J.C."/>
            <person name="Glavina T."/>
            <person name="Hammon N."/>
            <person name="Israni S."/>
            <person name="Pitluck S."/>
            <person name="Bryant D."/>
            <person name="Schmutz J."/>
            <person name="Larimer F."/>
            <person name="Land M."/>
            <person name="Kyrpides N."/>
            <person name="Ivanova N."/>
            <person name="Richardson P."/>
        </authorList>
    </citation>
    <scope>NUCLEOTIDE SEQUENCE [LARGE SCALE GENOMIC DNA]</scope>
    <source>
        <strain evidence="4">CaD3</strain>
    </source>
</reference>
<dbReference type="SUPFAM" id="SSF111369">
    <property type="entry name" value="HlyD-like secretion proteins"/>
    <property type="match status" value="1"/>
</dbReference>
<gene>
    <name evidence="4" type="ordered locus">Cag_0972</name>
</gene>
<name>Q3ARZ0_CHLCH</name>
<evidence type="ECO:0000256" key="2">
    <source>
        <dbReference type="SAM" id="Coils"/>
    </source>
</evidence>
<dbReference type="eggNOG" id="COG0845">
    <property type="taxonomic scope" value="Bacteria"/>
</dbReference>
<dbReference type="InterPro" id="IPR006143">
    <property type="entry name" value="RND_pump_MFP"/>
</dbReference>
<dbReference type="GO" id="GO:0015562">
    <property type="term" value="F:efflux transmembrane transporter activity"/>
    <property type="evidence" value="ECO:0007669"/>
    <property type="project" value="TreeGrafter"/>
</dbReference>
<dbReference type="PANTHER" id="PTHR30469:SF15">
    <property type="entry name" value="HLYD FAMILY OF SECRETION PROTEINS"/>
    <property type="match status" value="1"/>
</dbReference>
<dbReference type="KEGG" id="cch:Cag_0972"/>
<keyword evidence="2" id="KW-0175">Coiled coil</keyword>
<dbReference type="AlphaFoldDB" id="Q3ARZ0"/>
<dbReference type="GO" id="GO:1990281">
    <property type="term" value="C:efflux pump complex"/>
    <property type="evidence" value="ECO:0007669"/>
    <property type="project" value="TreeGrafter"/>
</dbReference>
<evidence type="ECO:0000313" key="4">
    <source>
        <dbReference type="EMBL" id="ABB28235.1"/>
    </source>
</evidence>
<dbReference type="Gene3D" id="2.40.30.170">
    <property type="match status" value="1"/>
</dbReference>
<dbReference type="HOGENOM" id="CLU_018816_1_2_10"/>
<protein>
    <submittedName>
        <fullName evidence="4">Secretion protein HlyD</fullName>
    </submittedName>
</protein>
<dbReference type="NCBIfam" id="TIGR01730">
    <property type="entry name" value="RND_mfp"/>
    <property type="match status" value="1"/>
</dbReference>
<proteinExistence type="inferred from homology"/>
<dbReference type="Gene3D" id="2.40.420.20">
    <property type="match status" value="1"/>
</dbReference>
<accession>Q3ARZ0</accession>
<dbReference type="Pfam" id="PF25973">
    <property type="entry name" value="BSH_CzcB"/>
    <property type="match status" value="1"/>
</dbReference>
<feature type="domain" description="CzcB-like barrel-sandwich hybrid" evidence="3">
    <location>
        <begin position="69"/>
        <end position="196"/>
    </location>
</feature>
<dbReference type="InterPro" id="IPR058647">
    <property type="entry name" value="BSH_CzcB-like"/>
</dbReference>
<evidence type="ECO:0000256" key="1">
    <source>
        <dbReference type="ARBA" id="ARBA00009477"/>
    </source>
</evidence>
<comment type="similarity">
    <text evidence="1">Belongs to the membrane fusion protein (MFP) (TC 8.A.1) family.</text>
</comment>
<dbReference type="OrthoDB" id="9784685at2"/>
<dbReference type="Gene3D" id="1.10.287.470">
    <property type="entry name" value="Helix hairpin bin"/>
    <property type="match status" value="1"/>
</dbReference>
<dbReference type="Gene3D" id="2.40.50.100">
    <property type="match status" value="1"/>
</dbReference>
<sequence>MKRRTFIVIIAGVLASVVGGYLVLHQEKQEAPKIAVQAERPIPVSIVAVAAATVSDTLNLVGEIQAIREADIVAEVEGQVRRIAVEPGERKEKGALLVALDDEVAAARKKKAELHYRQAARTAERYSALYRDGAVSLSAYEAMELQREEAQAELVSATKHMQNAAIRAPFGGVVTSRLVSEGELVRVGTKVAHMADFSRTKVVLYAPERTLPLFVLGKSVLVSSNLFPDKRFSGKVSAISDRAERAHNYRIEVLLNNESRSIPFRSGMFARVLVPSEGERQALVVPRRALVNGMRNPAIFVVRNGRAWFTPIIAGMEMPREFEVLGGLVAGDSVIVSGQQELRDKARVEVVHR</sequence>
<dbReference type="EMBL" id="CP000108">
    <property type="protein sequence ID" value="ABB28235.1"/>
    <property type="molecule type" value="Genomic_DNA"/>
</dbReference>